<sequence>MAHPFDSLDRNFPLPRVRQVSVARIADWLAAGWADLRATPIASLAYGLLFAIAGDLLLVSLWRSPLHFLVAVSGFFIVAPLLCAGLYELSRRSERGLASVFADSLAGIKRGRDGLTRFGLLLVLLWLAWEVFSAVLFAGIAAGRPGANVVEFAAFVIAAGGHAGLALAWLLAGAVVALLVFMLSVVSAPLLLDRGGDFVSAAMTSLRAFAANPGPLLAWAATIVALTLLGFATLLFGLVVLMPLLGHASWHAYRDLVE</sequence>
<reference evidence="2" key="1">
    <citation type="submission" date="2020-11" db="EMBL/GenBank/DDBJ databases">
        <title>Azospira restricta DSM 18626 genome sequence.</title>
        <authorList>
            <person name="Moe W.M."/>
        </authorList>
    </citation>
    <scope>NUCLEOTIDE SEQUENCE</scope>
    <source>
        <strain evidence="2">DSM 18626</strain>
    </source>
</reference>
<dbReference type="Proteomes" id="UP000663444">
    <property type="component" value="Chromosome"/>
</dbReference>
<feature type="transmembrane region" description="Helical" evidence="1">
    <location>
        <begin position="152"/>
        <end position="171"/>
    </location>
</feature>
<proteinExistence type="predicted"/>
<dbReference type="AlphaFoldDB" id="A0A974SP29"/>
<feature type="transmembrane region" description="Helical" evidence="1">
    <location>
        <begin position="44"/>
        <end position="62"/>
    </location>
</feature>
<feature type="transmembrane region" description="Helical" evidence="1">
    <location>
        <begin position="216"/>
        <end position="245"/>
    </location>
</feature>
<keyword evidence="1" id="KW-0812">Transmembrane</keyword>
<feature type="transmembrane region" description="Helical" evidence="1">
    <location>
        <begin position="118"/>
        <end position="140"/>
    </location>
</feature>
<feature type="transmembrane region" description="Helical" evidence="1">
    <location>
        <begin position="178"/>
        <end position="196"/>
    </location>
</feature>
<dbReference type="Pfam" id="PF09955">
    <property type="entry name" value="DUF2189"/>
    <property type="match status" value="1"/>
</dbReference>
<protein>
    <submittedName>
        <fullName evidence="2">DUF2189 domain-containing protein</fullName>
    </submittedName>
</protein>
<evidence type="ECO:0000313" key="2">
    <source>
        <dbReference type="EMBL" id="QRJ63841.1"/>
    </source>
</evidence>
<gene>
    <name evidence="2" type="ORF">IWH25_00315</name>
</gene>
<dbReference type="RefSeq" id="WP_203387373.1">
    <property type="nucleotide sequence ID" value="NZ_CP064781.1"/>
</dbReference>
<keyword evidence="1" id="KW-0472">Membrane</keyword>
<name>A0A974SP29_9RHOO</name>
<dbReference type="EMBL" id="CP064781">
    <property type="protein sequence ID" value="QRJ63841.1"/>
    <property type="molecule type" value="Genomic_DNA"/>
</dbReference>
<accession>A0A974SP29</accession>
<keyword evidence="3" id="KW-1185">Reference proteome</keyword>
<keyword evidence="1" id="KW-1133">Transmembrane helix</keyword>
<dbReference type="InterPro" id="IPR018692">
    <property type="entry name" value="DUF2189"/>
</dbReference>
<dbReference type="KEGG" id="ares:IWH25_00315"/>
<evidence type="ECO:0000256" key="1">
    <source>
        <dbReference type="SAM" id="Phobius"/>
    </source>
</evidence>
<evidence type="ECO:0000313" key="3">
    <source>
        <dbReference type="Proteomes" id="UP000663444"/>
    </source>
</evidence>
<organism evidence="2 3">
    <name type="scientific">Azospira restricta</name>
    <dbReference type="NCBI Taxonomy" id="404405"/>
    <lineage>
        <taxon>Bacteria</taxon>
        <taxon>Pseudomonadati</taxon>
        <taxon>Pseudomonadota</taxon>
        <taxon>Betaproteobacteria</taxon>
        <taxon>Rhodocyclales</taxon>
        <taxon>Rhodocyclaceae</taxon>
        <taxon>Azospira</taxon>
    </lineage>
</organism>
<feature type="transmembrane region" description="Helical" evidence="1">
    <location>
        <begin position="68"/>
        <end position="87"/>
    </location>
</feature>